<reference evidence="2 3" key="1">
    <citation type="submission" date="2015-11" db="EMBL/GenBank/DDBJ databases">
        <title>Genomic analysis of 38 Legionella species identifies large and diverse effector repertoires.</title>
        <authorList>
            <person name="Burstein D."/>
            <person name="Amaro F."/>
            <person name="Zusman T."/>
            <person name="Lifshitz Z."/>
            <person name="Cohen O."/>
            <person name="Gilbert J.A."/>
            <person name="Pupko T."/>
            <person name="Shuman H.A."/>
            <person name="Segal G."/>
        </authorList>
    </citation>
    <scope>NUCLEOTIDE SEQUENCE [LARGE SCALE GENOMIC DNA]</scope>
    <source>
        <strain evidence="2 3">ATCC 49506</strain>
    </source>
</reference>
<sequence>MQWSSFLNSTFLNIIVAVLGWWVVSSLRDKQAVKERQREINVSYLINAHRVISGWVHKENLTKDEKRVSSQIYNY</sequence>
<gene>
    <name evidence="2" type="ORF">Lnau_3072</name>
</gene>
<keyword evidence="1" id="KW-0472">Membrane</keyword>
<keyword evidence="1" id="KW-1133">Transmembrane helix</keyword>
<dbReference type="EMBL" id="LNYO01000027">
    <property type="protein sequence ID" value="KTD32161.1"/>
    <property type="molecule type" value="Genomic_DNA"/>
</dbReference>
<evidence type="ECO:0000256" key="1">
    <source>
        <dbReference type="SAM" id="Phobius"/>
    </source>
</evidence>
<protein>
    <submittedName>
        <fullName evidence="2">Uncharacterized protein</fullName>
    </submittedName>
</protein>
<organism evidence="2 3">
    <name type="scientific">Legionella nautarum</name>
    <dbReference type="NCBI Taxonomy" id="45070"/>
    <lineage>
        <taxon>Bacteria</taxon>
        <taxon>Pseudomonadati</taxon>
        <taxon>Pseudomonadota</taxon>
        <taxon>Gammaproteobacteria</taxon>
        <taxon>Legionellales</taxon>
        <taxon>Legionellaceae</taxon>
        <taxon>Legionella</taxon>
    </lineage>
</organism>
<dbReference type="OrthoDB" id="9911851at2"/>
<keyword evidence="3" id="KW-1185">Reference proteome</keyword>
<dbReference type="RefSeq" id="WP_058506049.1">
    <property type="nucleotide sequence ID" value="NZ_CAAAIF010000027.1"/>
</dbReference>
<evidence type="ECO:0000313" key="2">
    <source>
        <dbReference type="EMBL" id="KTD32161.1"/>
    </source>
</evidence>
<keyword evidence="1" id="KW-0812">Transmembrane</keyword>
<accession>A0A0W0WIK7</accession>
<name>A0A0W0WIK7_9GAMM</name>
<dbReference type="Proteomes" id="UP000054725">
    <property type="component" value="Unassembled WGS sequence"/>
</dbReference>
<dbReference type="PATRIC" id="fig|45070.6.peg.3243"/>
<proteinExistence type="predicted"/>
<comment type="caution">
    <text evidence="2">The sequence shown here is derived from an EMBL/GenBank/DDBJ whole genome shotgun (WGS) entry which is preliminary data.</text>
</comment>
<feature type="transmembrane region" description="Helical" evidence="1">
    <location>
        <begin position="6"/>
        <end position="24"/>
    </location>
</feature>
<evidence type="ECO:0000313" key="3">
    <source>
        <dbReference type="Proteomes" id="UP000054725"/>
    </source>
</evidence>
<dbReference type="AlphaFoldDB" id="A0A0W0WIK7"/>